<evidence type="ECO:0000256" key="1">
    <source>
        <dbReference type="ARBA" id="ARBA00004651"/>
    </source>
</evidence>
<feature type="transmembrane region" description="Helical" evidence="10">
    <location>
        <begin position="202"/>
        <end position="223"/>
    </location>
</feature>
<keyword evidence="6 10" id="KW-1133">Transmembrane helix</keyword>
<dbReference type="PANTHER" id="PTHR43298:SF2">
    <property type="entry name" value="FMN_FAD EXPORTER YEEO-RELATED"/>
    <property type="match status" value="1"/>
</dbReference>
<reference evidence="11 12" key="1">
    <citation type="submission" date="2016-10" db="EMBL/GenBank/DDBJ databases">
        <authorList>
            <person name="de Groot N.N."/>
        </authorList>
    </citation>
    <scope>NUCLEOTIDE SEQUENCE [LARGE SCALE GENOMIC DNA]</scope>
    <source>
        <strain evidence="11 12">CGMCC 1.9156</strain>
    </source>
</reference>
<feature type="transmembrane region" description="Helical" evidence="10">
    <location>
        <begin position="62"/>
        <end position="83"/>
    </location>
</feature>
<dbReference type="GO" id="GO:0042910">
    <property type="term" value="F:xenobiotic transmembrane transporter activity"/>
    <property type="evidence" value="ECO:0007669"/>
    <property type="project" value="InterPro"/>
</dbReference>
<feature type="transmembrane region" description="Helical" evidence="10">
    <location>
        <begin position="324"/>
        <end position="346"/>
    </location>
</feature>
<dbReference type="EMBL" id="FONW01000003">
    <property type="protein sequence ID" value="SFF21597.1"/>
    <property type="molecule type" value="Genomic_DNA"/>
</dbReference>
<dbReference type="InterPro" id="IPR050222">
    <property type="entry name" value="MATE_MdtK"/>
</dbReference>
<dbReference type="GO" id="GO:0015297">
    <property type="term" value="F:antiporter activity"/>
    <property type="evidence" value="ECO:0007669"/>
    <property type="project" value="UniProtKB-KW"/>
</dbReference>
<evidence type="ECO:0000256" key="5">
    <source>
        <dbReference type="ARBA" id="ARBA00022692"/>
    </source>
</evidence>
<evidence type="ECO:0000256" key="9">
    <source>
        <dbReference type="ARBA" id="ARBA00031636"/>
    </source>
</evidence>
<organism evidence="11 12">
    <name type="scientific">Sunxiuqinia elliptica</name>
    <dbReference type="NCBI Taxonomy" id="655355"/>
    <lineage>
        <taxon>Bacteria</taxon>
        <taxon>Pseudomonadati</taxon>
        <taxon>Bacteroidota</taxon>
        <taxon>Bacteroidia</taxon>
        <taxon>Marinilabiliales</taxon>
        <taxon>Prolixibacteraceae</taxon>
        <taxon>Sunxiuqinia</taxon>
    </lineage>
</organism>
<evidence type="ECO:0000256" key="6">
    <source>
        <dbReference type="ARBA" id="ARBA00022989"/>
    </source>
</evidence>
<evidence type="ECO:0000313" key="12">
    <source>
        <dbReference type="Proteomes" id="UP000198964"/>
    </source>
</evidence>
<dbReference type="CDD" id="cd13131">
    <property type="entry name" value="MATE_NorM_like"/>
    <property type="match status" value="1"/>
</dbReference>
<keyword evidence="5 10" id="KW-0812">Transmembrane</keyword>
<keyword evidence="8 10" id="KW-0472">Membrane</keyword>
<gene>
    <name evidence="11" type="ORF">SAMN05216283_103149</name>
</gene>
<feature type="transmembrane region" description="Helical" evidence="10">
    <location>
        <begin position="248"/>
        <end position="276"/>
    </location>
</feature>
<evidence type="ECO:0000256" key="10">
    <source>
        <dbReference type="SAM" id="Phobius"/>
    </source>
</evidence>
<protein>
    <recommendedName>
        <fullName evidence="9">Multidrug-efflux transporter</fullName>
    </recommendedName>
</protein>
<keyword evidence="7" id="KW-0406">Ion transport</keyword>
<dbReference type="GO" id="GO:0005886">
    <property type="term" value="C:plasma membrane"/>
    <property type="evidence" value="ECO:0007669"/>
    <property type="project" value="UniProtKB-SubCell"/>
</dbReference>
<evidence type="ECO:0000256" key="8">
    <source>
        <dbReference type="ARBA" id="ARBA00023136"/>
    </source>
</evidence>
<evidence type="ECO:0000256" key="3">
    <source>
        <dbReference type="ARBA" id="ARBA00022449"/>
    </source>
</evidence>
<keyword evidence="4" id="KW-1003">Cell membrane</keyword>
<evidence type="ECO:0000256" key="2">
    <source>
        <dbReference type="ARBA" id="ARBA00022448"/>
    </source>
</evidence>
<dbReference type="PANTHER" id="PTHR43298">
    <property type="entry name" value="MULTIDRUG RESISTANCE PROTEIN NORM-RELATED"/>
    <property type="match status" value="1"/>
</dbReference>
<dbReference type="AlphaFoldDB" id="A0A1I2GXV8"/>
<name>A0A1I2GXV8_9BACT</name>
<proteinExistence type="predicted"/>
<feature type="transmembrane region" description="Helical" evidence="10">
    <location>
        <begin position="288"/>
        <end position="312"/>
    </location>
</feature>
<dbReference type="Pfam" id="PF01554">
    <property type="entry name" value="MatE"/>
    <property type="match status" value="2"/>
</dbReference>
<feature type="transmembrane region" description="Helical" evidence="10">
    <location>
        <begin position="21"/>
        <end position="42"/>
    </location>
</feature>
<feature type="transmembrane region" description="Helical" evidence="10">
    <location>
        <begin position="361"/>
        <end position="386"/>
    </location>
</feature>
<keyword evidence="2" id="KW-0813">Transport</keyword>
<evidence type="ECO:0000256" key="4">
    <source>
        <dbReference type="ARBA" id="ARBA00022475"/>
    </source>
</evidence>
<accession>A0A1I2GXV8</accession>
<dbReference type="Proteomes" id="UP000198964">
    <property type="component" value="Unassembled WGS sequence"/>
</dbReference>
<feature type="transmembrane region" description="Helical" evidence="10">
    <location>
        <begin position="138"/>
        <end position="157"/>
    </location>
</feature>
<comment type="subcellular location">
    <subcellularLocation>
        <location evidence="1">Cell membrane</location>
        <topology evidence="1">Multi-pass membrane protein</topology>
    </subcellularLocation>
</comment>
<evidence type="ECO:0000313" key="11">
    <source>
        <dbReference type="EMBL" id="SFF21597.1"/>
    </source>
</evidence>
<feature type="transmembrane region" description="Helical" evidence="10">
    <location>
        <begin position="103"/>
        <end position="123"/>
    </location>
</feature>
<dbReference type="InterPro" id="IPR048279">
    <property type="entry name" value="MdtK-like"/>
</dbReference>
<feature type="transmembrane region" description="Helical" evidence="10">
    <location>
        <begin position="398"/>
        <end position="419"/>
    </location>
</feature>
<sequence length="451" mass="50016">MFSKLKKETVRISNYLPIYRRNLRLAFPVVLSQLGQVTVSLVDNMMVGHVGTVELAAAAFSINIFHIGMLLGIGITMGLTPLVGTMYSQKRELEVGEYLKNGLLVHLLATVLISILMAFISFFLDNMGQPAEVIEKAIPYYLLLVLSLLPMLLFYSFKQFLEGVGNTKIAMYITLTSNLVNIFLNYLLIYGKFGFPELGLNGAGIATLISRIIMPLMLIPFIIKNKQYKREFRIAYHAKIQWTKVKEVFSVGLPIGLQIIVEVSTFSFGAIMMGWISKEALAAHQVAIGLASFTYMISLGVGAGTTILVSHARGMGDRMQMRRSIFASAHLVVLFMSIMGVLFVLLRHQLPLLFTDDTEVVVISAGLLIVAALFQIFDGVQVILLASLRGLSDVKQPMFMAFISYMILGLPISYLFGIVLNFGAIGVWIGFLSGLGFAAILFSFRLKRHLW</sequence>
<feature type="transmembrane region" description="Helical" evidence="10">
    <location>
        <begin position="425"/>
        <end position="444"/>
    </location>
</feature>
<feature type="transmembrane region" description="Helical" evidence="10">
    <location>
        <begin position="169"/>
        <end position="190"/>
    </location>
</feature>
<dbReference type="GO" id="GO:0006811">
    <property type="term" value="P:monoatomic ion transport"/>
    <property type="evidence" value="ECO:0007669"/>
    <property type="project" value="UniProtKB-KW"/>
</dbReference>
<dbReference type="NCBIfam" id="TIGR00797">
    <property type="entry name" value="matE"/>
    <property type="match status" value="1"/>
</dbReference>
<keyword evidence="12" id="KW-1185">Reference proteome</keyword>
<evidence type="ECO:0000256" key="7">
    <source>
        <dbReference type="ARBA" id="ARBA00023065"/>
    </source>
</evidence>
<dbReference type="PIRSF" id="PIRSF006603">
    <property type="entry name" value="DinF"/>
    <property type="match status" value="1"/>
</dbReference>
<dbReference type="STRING" id="655355.SAMN05216283_103149"/>
<keyword evidence="3" id="KW-0050">Antiport</keyword>
<dbReference type="InterPro" id="IPR002528">
    <property type="entry name" value="MATE_fam"/>
</dbReference>